<keyword evidence="1" id="KW-1133">Transmembrane helix</keyword>
<protein>
    <submittedName>
        <fullName evidence="2">Uncharacterized protein</fullName>
    </submittedName>
</protein>
<keyword evidence="1" id="KW-0812">Transmembrane</keyword>
<evidence type="ECO:0000313" key="2">
    <source>
        <dbReference type="EMBL" id="KAF1944251.1"/>
    </source>
</evidence>
<reference evidence="2" key="1">
    <citation type="journal article" date="2020" name="Stud. Mycol.">
        <title>101 Dothideomycetes genomes: a test case for predicting lifestyles and emergence of pathogens.</title>
        <authorList>
            <person name="Haridas S."/>
            <person name="Albert R."/>
            <person name="Binder M."/>
            <person name="Bloem J."/>
            <person name="Labutti K."/>
            <person name="Salamov A."/>
            <person name="Andreopoulos B."/>
            <person name="Baker S."/>
            <person name="Barry K."/>
            <person name="Bills G."/>
            <person name="Bluhm B."/>
            <person name="Cannon C."/>
            <person name="Castanera R."/>
            <person name="Culley D."/>
            <person name="Daum C."/>
            <person name="Ezra D."/>
            <person name="Gonzalez J."/>
            <person name="Henrissat B."/>
            <person name="Kuo A."/>
            <person name="Liang C."/>
            <person name="Lipzen A."/>
            <person name="Lutzoni F."/>
            <person name="Magnuson J."/>
            <person name="Mondo S."/>
            <person name="Nolan M."/>
            <person name="Ohm R."/>
            <person name="Pangilinan J."/>
            <person name="Park H.-J."/>
            <person name="Ramirez L."/>
            <person name="Alfaro M."/>
            <person name="Sun H."/>
            <person name="Tritt A."/>
            <person name="Yoshinaga Y."/>
            <person name="Zwiers L.-H."/>
            <person name="Turgeon B."/>
            <person name="Goodwin S."/>
            <person name="Spatafora J."/>
            <person name="Crous P."/>
            <person name="Grigoriev I."/>
        </authorList>
    </citation>
    <scope>NUCLEOTIDE SEQUENCE</scope>
    <source>
        <strain evidence="2">CBS 161.51</strain>
    </source>
</reference>
<dbReference type="AlphaFoldDB" id="A0A6A5SUR8"/>
<evidence type="ECO:0000313" key="3">
    <source>
        <dbReference type="Proteomes" id="UP000800038"/>
    </source>
</evidence>
<keyword evidence="1" id="KW-0472">Membrane</keyword>
<accession>A0A6A5SUR8</accession>
<evidence type="ECO:0000256" key="1">
    <source>
        <dbReference type="SAM" id="Phobius"/>
    </source>
</evidence>
<dbReference type="Proteomes" id="UP000800038">
    <property type="component" value="Unassembled WGS sequence"/>
</dbReference>
<feature type="transmembrane region" description="Helical" evidence="1">
    <location>
        <begin position="33"/>
        <end position="51"/>
    </location>
</feature>
<name>A0A6A5SUR8_9PLEO</name>
<organism evidence="2 3">
    <name type="scientific">Clathrospora elynae</name>
    <dbReference type="NCBI Taxonomy" id="706981"/>
    <lineage>
        <taxon>Eukaryota</taxon>
        <taxon>Fungi</taxon>
        <taxon>Dikarya</taxon>
        <taxon>Ascomycota</taxon>
        <taxon>Pezizomycotina</taxon>
        <taxon>Dothideomycetes</taxon>
        <taxon>Pleosporomycetidae</taxon>
        <taxon>Pleosporales</taxon>
        <taxon>Diademaceae</taxon>
        <taxon>Clathrospora</taxon>
    </lineage>
</organism>
<proteinExistence type="predicted"/>
<dbReference type="EMBL" id="ML976018">
    <property type="protein sequence ID" value="KAF1944251.1"/>
    <property type="molecule type" value="Genomic_DNA"/>
</dbReference>
<sequence>MTKTTMTKTNDDKDDDDKYDDEKSLRRRIATRPFSLLLLLARPLLLLLAVRPPDFRGALTERGEEMETERYVVAFSFVTAIEGWPLSRLFCVLGVFLFCSSDGMWEELGYFKRVDDDNQLLLAGTGISFYQTTIDRVSSPQHESLDTFAIGYSYGRQVWGPV</sequence>
<gene>
    <name evidence="2" type="ORF">EJ02DRAFT_420578</name>
</gene>
<keyword evidence="3" id="KW-1185">Reference proteome</keyword>